<keyword evidence="2" id="KW-1185">Reference proteome</keyword>
<name>A0A1M7GQ54_9FLAO</name>
<dbReference type="EMBL" id="FRBU01000024">
    <property type="protein sequence ID" value="SHM18360.1"/>
    <property type="molecule type" value="Genomic_DNA"/>
</dbReference>
<dbReference type="InterPro" id="IPR042226">
    <property type="entry name" value="eFR1_2_sf"/>
</dbReference>
<evidence type="ECO:0000313" key="1">
    <source>
        <dbReference type="EMBL" id="SHM18360.1"/>
    </source>
</evidence>
<proteinExistence type="predicted"/>
<sequence length="128" mass="15302">MMTTKKKLGIWMDHSFAHLMEFTSKHFEIETIESEFALKDSTSHLLKPAKLMKDKEKKQLYDYYKKIGETIKDYKRVILFGPTDAKIELFDLLSEDERFLKIKFEIKHTDKMTVNQQHNFVKQYFSGV</sequence>
<gene>
    <name evidence="1" type="ORF">SAMN05443669_102459</name>
</gene>
<dbReference type="RefSeq" id="WP_231379971.1">
    <property type="nucleotide sequence ID" value="NZ_FRBU01000024.1"/>
</dbReference>
<reference evidence="2" key="1">
    <citation type="submission" date="2016-11" db="EMBL/GenBank/DDBJ databases">
        <authorList>
            <person name="Varghese N."/>
            <person name="Submissions S."/>
        </authorList>
    </citation>
    <scope>NUCLEOTIDE SEQUENCE [LARGE SCALE GENOMIC DNA]</scope>
    <source>
        <strain evidence="2">DSM 3661</strain>
    </source>
</reference>
<accession>A0A1M7GQ54</accession>
<evidence type="ECO:0000313" key="2">
    <source>
        <dbReference type="Proteomes" id="UP000184260"/>
    </source>
</evidence>
<dbReference type="Gene3D" id="3.30.420.60">
    <property type="entry name" value="eRF1 domain 2"/>
    <property type="match status" value="1"/>
</dbReference>
<dbReference type="Proteomes" id="UP000184260">
    <property type="component" value="Unassembled WGS sequence"/>
</dbReference>
<dbReference type="STRING" id="69322.SAMN05443669_102459"/>
<dbReference type="SUPFAM" id="SSF53137">
    <property type="entry name" value="Translational machinery components"/>
    <property type="match status" value="1"/>
</dbReference>
<protein>
    <submittedName>
        <fullName evidence="1">Uncharacterized protein</fullName>
    </submittedName>
</protein>
<organism evidence="1 2">
    <name type="scientific">Flavobacterium xanthum</name>
    <dbReference type="NCBI Taxonomy" id="69322"/>
    <lineage>
        <taxon>Bacteria</taxon>
        <taxon>Pseudomonadati</taxon>
        <taxon>Bacteroidota</taxon>
        <taxon>Flavobacteriia</taxon>
        <taxon>Flavobacteriales</taxon>
        <taxon>Flavobacteriaceae</taxon>
        <taxon>Flavobacterium</taxon>
    </lineage>
</organism>
<dbReference type="AlphaFoldDB" id="A0A1M7GQ54"/>